<keyword evidence="2" id="KW-0804">Transcription</keyword>
<evidence type="ECO:0000313" key="4">
    <source>
        <dbReference type="EMBL" id="SFS39672.1"/>
    </source>
</evidence>
<dbReference type="Gene3D" id="1.10.10.60">
    <property type="entry name" value="Homeodomain-like"/>
    <property type="match status" value="1"/>
</dbReference>
<proteinExistence type="predicted"/>
<dbReference type="InterPro" id="IPR009057">
    <property type="entry name" value="Homeodomain-like_sf"/>
</dbReference>
<dbReference type="Pfam" id="PF12833">
    <property type="entry name" value="HTH_18"/>
    <property type="match status" value="1"/>
</dbReference>
<gene>
    <name evidence="4" type="ORF">SAMN05660206_101473</name>
</gene>
<dbReference type="GO" id="GO:0003700">
    <property type="term" value="F:DNA-binding transcription factor activity"/>
    <property type="evidence" value="ECO:0007669"/>
    <property type="project" value="InterPro"/>
</dbReference>
<dbReference type="RefSeq" id="WP_170852565.1">
    <property type="nucleotide sequence ID" value="NZ_FOZZ01000001.1"/>
</dbReference>
<keyword evidence="1" id="KW-0805">Transcription regulation</keyword>
<dbReference type="InterPro" id="IPR018060">
    <property type="entry name" value="HTH_AraC"/>
</dbReference>
<accession>A0A1I6PHI3</accession>
<name>A0A1I6PHI3_9SPHI</name>
<dbReference type="SUPFAM" id="SSF46689">
    <property type="entry name" value="Homeodomain-like"/>
    <property type="match status" value="1"/>
</dbReference>
<dbReference type="Proteomes" id="UP000198785">
    <property type="component" value="Unassembled WGS sequence"/>
</dbReference>
<sequence>MKKSLHFGLHDYFEIVSSIKELTQISPKLRLRHSAETYWKQQNEEAILQEFDGYFGFLYYLEILLEETRVIPLEVDKSDLHILYLLSSSGMVTLMDDDTKPIVNLRSSRASYLYLPPEEYTLCLPEGRSQLFGLYFRSKIFRMGNERPYDFLQPLLSAYHSDSPAPMVSKDFRIGPRTRLSIEALARDLQAKQLNNEGFILDKLIKLIELSKDKVGEEENKTHYELRLAEQAQQLIGLYVEQEGQMANLKNLEKDLNITLASINRMHLRYFGKTLRTLRDRLLIDRACTFLRSGFSPTQCAYILNYNSPEAFYHFFKRKTGLSPASYIKINVR</sequence>
<dbReference type="EMBL" id="FOZZ01000001">
    <property type="protein sequence ID" value="SFS39672.1"/>
    <property type="molecule type" value="Genomic_DNA"/>
</dbReference>
<dbReference type="PROSITE" id="PS01124">
    <property type="entry name" value="HTH_ARAC_FAMILY_2"/>
    <property type="match status" value="1"/>
</dbReference>
<dbReference type="STRING" id="683125.SAMN05660206_101473"/>
<evidence type="ECO:0000313" key="5">
    <source>
        <dbReference type="Proteomes" id="UP000198785"/>
    </source>
</evidence>
<dbReference type="SMART" id="SM00342">
    <property type="entry name" value="HTH_ARAC"/>
    <property type="match status" value="1"/>
</dbReference>
<keyword evidence="5" id="KW-1185">Reference proteome</keyword>
<evidence type="ECO:0000256" key="2">
    <source>
        <dbReference type="ARBA" id="ARBA00023163"/>
    </source>
</evidence>
<dbReference type="AlphaFoldDB" id="A0A1I6PHI3"/>
<evidence type="ECO:0000259" key="3">
    <source>
        <dbReference type="PROSITE" id="PS01124"/>
    </source>
</evidence>
<evidence type="ECO:0000256" key="1">
    <source>
        <dbReference type="ARBA" id="ARBA00023015"/>
    </source>
</evidence>
<protein>
    <submittedName>
        <fullName evidence="4">AraC-type DNA-binding protein</fullName>
    </submittedName>
</protein>
<keyword evidence="4" id="KW-0238">DNA-binding</keyword>
<dbReference type="GO" id="GO:0043565">
    <property type="term" value="F:sequence-specific DNA binding"/>
    <property type="evidence" value="ECO:0007669"/>
    <property type="project" value="InterPro"/>
</dbReference>
<organism evidence="4 5">
    <name type="scientific">Sphingobacterium wenxiniae</name>
    <dbReference type="NCBI Taxonomy" id="683125"/>
    <lineage>
        <taxon>Bacteria</taxon>
        <taxon>Pseudomonadati</taxon>
        <taxon>Bacteroidota</taxon>
        <taxon>Sphingobacteriia</taxon>
        <taxon>Sphingobacteriales</taxon>
        <taxon>Sphingobacteriaceae</taxon>
        <taxon>Sphingobacterium</taxon>
    </lineage>
</organism>
<feature type="domain" description="HTH araC/xylS-type" evidence="3">
    <location>
        <begin position="230"/>
        <end position="330"/>
    </location>
</feature>
<reference evidence="4 5" key="1">
    <citation type="submission" date="2016-10" db="EMBL/GenBank/DDBJ databases">
        <authorList>
            <person name="de Groot N.N."/>
        </authorList>
    </citation>
    <scope>NUCLEOTIDE SEQUENCE [LARGE SCALE GENOMIC DNA]</scope>
    <source>
        <strain evidence="4 5">DSM 22789</strain>
    </source>
</reference>